<accession>A0A9W6Y8Z8</accession>
<name>A0A9W6Y8Z8_9STRA</name>
<proteinExistence type="predicted"/>
<evidence type="ECO:0000313" key="2">
    <source>
        <dbReference type="EMBL" id="GMF56993.1"/>
    </source>
</evidence>
<dbReference type="InterPro" id="IPR057670">
    <property type="entry name" value="SH3_retrovirus"/>
</dbReference>
<evidence type="ECO:0000259" key="1">
    <source>
        <dbReference type="Pfam" id="PF25597"/>
    </source>
</evidence>
<reference evidence="2" key="1">
    <citation type="submission" date="2023-04" db="EMBL/GenBank/DDBJ databases">
        <title>Phytophthora fragariaefolia NBRC 109709.</title>
        <authorList>
            <person name="Ichikawa N."/>
            <person name="Sato H."/>
            <person name="Tonouchi N."/>
        </authorList>
    </citation>
    <scope>NUCLEOTIDE SEQUENCE</scope>
    <source>
        <strain evidence="2">NBRC 109709</strain>
    </source>
</reference>
<dbReference type="Pfam" id="PF25597">
    <property type="entry name" value="SH3_retrovirus"/>
    <property type="match status" value="1"/>
</dbReference>
<dbReference type="PANTHER" id="PTHR42648:SF28">
    <property type="entry name" value="TRANSPOSON-ENCODED PROTEIN WITH RIBONUCLEASE H-LIKE AND RETROVIRUS ZINC FINGER-LIKE DOMAINS"/>
    <property type="match status" value="1"/>
</dbReference>
<protein>
    <submittedName>
        <fullName evidence="2">Unnamed protein product</fullName>
    </submittedName>
</protein>
<comment type="caution">
    <text evidence="2">The sequence shown here is derived from an EMBL/GenBank/DDBJ whole genome shotgun (WGS) entry which is preliminary data.</text>
</comment>
<dbReference type="Proteomes" id="UP001165121">
    <property type="component" value="Unassembled WGS sequence"/>
</dbReference>
<dbReference type="InterPro" id="IPR039537">
    <property type="entry name" value="Retrotran_Ty1/copia-like"/>
</dbReference>
<evidence type="ECO:0000313" key="3">
    <source>
        <dbReference type="Proteomes" id="UP001165121"/>
    </source>
</evidence>
<keyword evidence="3" id="KW-1185">Reference proteome</keyword>
<dbReference type="EMBL" id="BSXT01004163">
    <property type="protein sequence ID" value="GMF56993.1"/>
    <property type="molecule type" value="Genomic_DNA"/>
</dbReference>
<dbReference type="PANTHER" id="PTHR42648">
    <property type="entry name" value="TRANSPOSASE, PUTATIVE-RELATED"/>
    <property type="match status" value="1"/>
</dbReference>
<feature type="domain" description="Retroviral polymerase SH3-like" evidence="1">
    <location>
        <begin position="135"/>
        <end position="194"/>
    </location>
</feature>
<gene>
    <name evidence="2" type="ORF">Pfra01_002427400</name>
</gene>
<organism evidence="2 3">
    <name type="scientific">Phytophthora fragariaefolia</name>
    <dbReference type="NCBI Taxonomy" id="1490495"/>
    <lineage>
        <taxon>Eukaryota</taxon>
        <taxon>Sar</taxon>
        <taxon>Stramenopiles</taxon>
        <taxon>Oomycota</taxon>
        <taxon>Peronosporomycetes</taxon>
        <taxon>Peronosporales</taxon>
        <taxon>Peronosporaceae</taxon>
        <taxon>Phytophthora</taxon>
    </lineage>
</organism>
<sequence>MSIHYVGPMETVSHHGFTGMVSIVMEPFHLTAVFPVKDKSSTTQLHAIRNCIGMLKAASPGTRVCVLKSTNAAEYTAEAIAEFCNEQMISQELSTPSDGCVSAEPLPNQGTKGKTPIKALIGSPPALSQLRAFGCEVQVLMPAATRRKLDAKTRTGVLLGYGAGSQFRFWITSGVGSSVRVVISRDTVFYEDKPKGAVELDLSDTDLQGPVHTSEPVGVTEPVEETATGLPDEADVDMSSPTLPAVCRLEFEESHAAAEEAVAFANDEDPTTLEEAMAHPDAEAWRQAIEKELKSTRHTKKLSRQLM</sequence>
<dbReference type="AlphaFoldDB" id="A0A9W6Y8Z8"/>